<dbReference type="EMBL" id="KN835782">
    <property type="protein sequence ID" value="KIK34263.1"/>
    <property type="molecule type" value="Genomic_DNA"/>
</dbReference>
<keyword evidence="5" id="KW-1185">Reference proteome</keyword>
<dbReference type="InParanoid" id="A0A0D0AQH2"/>
<evidence type="ECO:0000313" key="5">
    <source>
        <dbReference type="Proteomes" id="UP000054485"/>
    </source>
</evidence>
<feature type="region of interest" description="Disordered" evidence="2">
    <location>
        <begin position="138"/>
        <end position="159"/>
    </location>
</feature>
<accession>A0A0D0AQH2</accession>
<feature type="domain" description="Phosducin" evidence="3">
    <location>
        <begin position="161"/>
        <end position="233"/>
    </location>
</feature>
<dbReference type="SUPFAM" id="SSF52833">
    <property type="entry name" value="Thioredoxin-like"/>
    <property type="match status" value="1"/>
</dbReference>
<evidence type="ECO:0000256" key="2">
    <source>
        <dbReference type="SAM" id="MobiDB-lite"/>
    </source>
</evidence>
<evidence type="ECO:0000256" key="1">
    <source>
        <dbReference type="ARBA" id="ARBA00009686"/>
    </source>
</evidence>
<dbReference type="InterPro" id="IPR024253">
    <property type="entry name" value="Phosducin_thioredoxin-like_dom"/>
</dbReference>
<comment type="similarity">
    <text evidence="1">Belongs to the phosducin family.</text>
</comment>
<feature type="compositionally biased region" description="Low complexity" evidence="2">
    <location>
        <begin position="64"/>
        <end position="75"/>
    </location>
</feature>
<dbReference type="InterPro" id="IPR036249">
    <property type="entry name" value="Thioredoxin-like_sf"/>
</dbReference>
<feature type="compositionally biased region" description="Basic and acidic residues" evidence="2">
    <location>
        <begin position="138"/>
        <end position="155"/>
    </location>
</feature>
<reference evidence="5" key="2">
    <citation type="submission" date="2015-01" db="EMBL/GenBank/DDBJ databases">
        <title>Evolutionary Origins and Diversification of the Mycorrhizal Mutualists.</title>
        <authorList>
            <consortium name="DOE Joint Genome Institute"/>
            <consortium name="Mycorrhizal Genomics Consortium"/>
            <person name="Kohler A."/>
            <person name="Kuo A."/>
            <person name="Nagy L.G."/>
            <person name="Floudas D."/>
            <person name="Copeland A."/>
            <person name="Barry K.W."/>
            <person name="Cichocki N."/>
            <person name="Veneault-Fourrey C."/>
            <person name="LaButti K."/>
            <person name="Lindquist E.A."/>
            <person name="Lipzen A."/>
            <person name="Lundell T."/>
            <person name="Morin E."/>
            <person name="Murat C."/>
            <person name="Riley R."/>
            <person name="Ohm R."/>
            <person name="Sun H."/>
            <person name="Tunlid A."/>
            <person name="Henrissat B."/>
            <person name="Grigoriev I.V."/>
            <person name="Hibbett D.S."/>
            <person name="Martin F."/>
        </authorList>
    </citation>
    <scope>NUCLEOTIDE SEQUENCE [LARGE SCALE GENOMIC DNA]</scope>
    <source>
        <strain evidence="5">UH-Slu-Lm8-n1</strain>
    </source>
</reference>
<evidence type="ECO:0000313" key="4">
    <source>
        <dbReference type="EMBL" id="KIK34263.1"/>
    </source>
</evidence>
<sequence>QDADIEHLVLSGKLFGTNTDSRSSSPERSPSPTLSFASASTSSDASQSKSKSYSKSNIRQSDGPQYPQQQYQQQQESIGMGPGRTGVKGVIRDSHEAAALQASRRAREMEAVRRRMERAHLGGKTFLEEEAEDLALKAKDPDADLDPDRSEKRTDILGLPKSGRFGHLREVGRAGFVGAVEREDRGVWVVVHLYESSLDRCFALDEMLARLARMYPETKFVRARAAALGFASTAGSSASYRVRPRTHGMPGRFIDDDEEDPYADEKPYYDDEEEEGDQEENVDTDMLPTLLVYRDGELVHNWVRVDWEAGQAGVEDLLARRNVISSFRSTGNCGLPEDDGDDLIWSDEDEKER</sequence>
<proteinExistence type="inferred from homology"/>
<dbReference type="Proteomes" id="UP000054485">
    <property type="component" value="Unassembled WGS sequence"/>
</dbReference>
<organism evidence="4 5">
    <name type="scientific">Suillus luteus UH-Slu-Lm8-n1</name>
    <dbReference type="NCBI Taxonomy" id="930992"/>
    <lineage>
        <taxon>Eukaryota</taxon>
        <taxon>Fungi</taxon>
        <taxon>Dikarya</taxon>
        <taxon>Basidiomycota</taxon>
        <taxon>Agaricomycotina</taxon>
        <taxon>Agaricomycetes</taxon>
        <taxon>Agaricomycetidae</taxon>
        <taxon>Boletales</taxon>
        <taxon>Suillineae</taxon>
        <taxon>Suillaceae</taxon>
        <taxon>Suillus</taxon>
    </lineage>
</organism>
<name>A0A0D0AQH2_9AGAM</name>
<dbReference type="OrthoDB" id="70588at2759"/>
<protein>
    <recommendedName>
        <fullName evidence="3">Phosducin domain-containing protein</fullName>
    </recommendedName>
</protein>
<dbReference type="PANTHER" id="PTHR46052">
    <property type="entry name" value="PHOSDUCIN-LIKE PROTEIN"/>
    <property type="match status" value="1"/>
</dbReference>
<feature type="non-terminal residue" evidence="4">
    <location>
        <position position="353"/>
    </location>
</feature>
<feature type="region of interest" description="Disordered" evidence="2">
    <location>
        <begin position="247"/>
        <end position="281"/>
    </location>
</feature>
<evidence type="ECO:0000259" key="3">
    <source>
        <dbReference type="Pfam" id="PF02114"/>
    </source>
</evidence>
<dbReference type="PANTHER" id="PTHR46052:SF1">
    <property type="entry name" value="PHOSDUCIN-LIKE PROTEIN"/>
    <property type="match status" value="1"/>
</dbReference>
<feature type="region of interest" description="Disordered" evidence="2">
    <location>
        <begin position="332"/>
        <end position="353"/>
    </location>
</feature>
<feature type="region of interest" description="Disordered" evidence="2">
    <location>
        <begin position="1"/>
        <end position="91"/>
    </location>
</feature>
<reference evidence="4 5" key="1">
    <citation type="submission" date="2014-04" db="EMBL/GenBank/DDBJ databases">
        <authorList>
            <consortium name="DOE Joint Genome Institute"/>
            <person name="Kuo A."/>
            <person name="Ruytinx J."/>
            <person name="Rineau F."/>
            <person name="Colpaert J."/>
            <person name="Kohler A."/>
            <person name="Nagy L.G."/>
            <person name="Floudas D."/>
            <person name="Copeland A."/>
            <person name="Barry K.W."/>
            <person name="Cichocki N."/>
            <person name="Veneault-Fourrey C."/>
            <person name="LaButti K."/>
            <person name="Lindquist E.A."/>
            <person name="Lipzen A."/>
            <person name="Lundell T."/>
            <person name="Morin E."/>
            <person name="Murat C."/>
            <person name="Sun H."/>
            <person name="Tunlid A."/>
            <person name="Henrissat B."/>
            <person name="Grigoriev I.V."/>
            <person name="Hibbett D.S."/>
            <person name="Martin F."/>
            <person name="Nordberg H.P."/>
            <person name="Cantor M.N."/>
            <person name="Hua S.X."/>
        </authorList>
    </citation>
    <scope>NUCLEOTIDE SEQUENCE [LARGE SCALE GENOMIC DNA]</scope>
    <source>
        <strain evidence="4 5">UH-Slu-Lm8-n1</strain>
    </source>
</reference>
<feature type="compositionally biased region" description="Acidic residues" evidence="2">
    <location>
        <begin position="270"/>
        <end position="281"/>
    </location>
</feature>
<dbReference type="STRING" id="930992.A0A0D0AQH2"/>
<feature type="non-terminal residue" evidence="4">
    <location>
        <position position="1"/>
    </location>
</feature>
<gene>
    <name evidence="4" type="ORF">CY34DRAFT_98311</name>
</gene>
<dbReference type="Pfam" id="PF02114">
    <property type="entry name" value="Phosducin"/>
    <property type="match status" value="1"/>
</dbReference>
<feature type="compositionally biased region" description="Low complexity" evidence="2">
    <location>
        <begin position="21"/>
        <end position="56"/>
    </location>
</feature>
<dbReference type="Gene3D" id="3.40.30.10">
    <property type="entry name" value="Glutaredoxin"/>
    <property type="match status" value="1"/>
</dbReference>
<dbReference type="AlphaFoldDB" id="A0A0D0AQH2"/>
<dbReference type="CDD" id="cd02957">
    <property type="entry name" value="Phd_like"/>
    <property type="match status" value="1"/>
</dbReference>
<dbReference type="InterPro" id="IPR051499">
    <property type="entry name" value="Phosducin-like_reg"/>
</dbReference>
<dbReference type="HOGENOM" id="CLU_059221_0_0_1"/>
<feature type="compositionally biased region" description="Acidic residues" evidence="2">
    <location>
        <begin position="336"/>
        <end position="353"/>
    </location>
</feature>